<dbReference type="GO" id="GO:0003700">
    <property type="term" value="F:DNA-binding transcription factor activity"/>
    <property type="evidence" value="ECO:0007669"/>
    <property type="project" value="InterPro"/>
</dbReference>
<dbReference type="InterPro" id="IPR036390">
    <property type="entry name" value="WH_DNA-bd_sf"/>
</dbReference>
<evidence type="ECO:0000256" key="1">
    <source>
        <dbReference type="ARBA" id="ARBA00023015"/>
    </source>
</evidence>
<dbReference type="STRING" id="634500.EbC_08890"/>
<dbReference type="SUPFAM" id="SSF46785">
    <property type="entry name" value="Winged helix' DNA-binding domain"/>
    <property type="match status" value="1"/>
</dbReference>
<dbReference type="Pfam" id="PF12802">
    <property type="entry name" value="MarR_2"/>
    <property type="match status" value="1"/>
</dbReference>
<keyword evidence="3" id="KW-0804">Transcription</keyword>
<dbReference type="PANTHER" id="PTHR42756:SF1">
    <property type="entry name" value="TRANSCRIPTIONAL REPRESSOR OF EMRAB OPERON"/>
    <property type="match status" value="1"/>
</dbReference>
<dbReference type="GeneID" id="90510911"/>
<dbReference type="KEGG" id="ebi:EbC_08890"/>
<feature type="domain" description="HTH marR-type" evidence="4">
    <location>
        <begin position="23"/>
        <end position="158"/>
    </location>
</feature>
<sequence length="166" mass="18293">MPDHVDFVIAQWADAMPDLDASSMAVFGRMLRIMKQLGKARASALAPFGFREGEFDVLATLRRAGEPFRLTPTQLFTSLLVTSGAMTNRLSRLEASGLIARIPDPADKRSMMVGLTPKGLTLIEQALVVHTQTQDRMLKGLSQPQQIALQDVLRQMLAEEESASRI</sequence>
<organism evidence="6">
    <name type="scientific">Erwinia billingiae (strain Eb661)</name>
    <dbReference type="NCBI Taxonomy" id="634500"/>
    <lineage>
        <taxon>Bacteria</taxon>
        <taxon>Pseudomonadati</taxon>
        <taxon>Pseudomonadota</taxon>
        <taxon>Gammaproteobacteria</taxon>
        <taxon>Enterobacterales</taxon>
        <taxon>Erwiniaceae</taxon>
        <taxon>Erwinia</taxon>
    </lineage>
</organism>
<dbReference type="Proteomes" id="UP000008793">
    <property type="component" value="Chromosome"/>
</dbReference>
<evidence type="ECO:0000256" key="3">
    <source>
        <dbReference type="ARBA" id="ARBA00023163"/>
    </source>
</evidence>
<evidence type="ECO:0000313" key="5">
    <source>
        <dbReference type="EMBL" id="CAX58420.1"/>
    </source>
</evidence>
<dbReference type="InterPro" id="IPR000835">
    <property type="entry name" value="HTH_MarR-typ"/>
</dbReference>
<dbReference type="RefSeq" id="WP_013200923.1">
    <property type="nucleotide sequence ID" value="NC_014306.1"/>
</dbReference>
<protein>
    <submittedName>
        <fullName evidence="5">Transcriptional regulator, MarR family</fullName>
    </submittedName>
</protein>
<evidence type="ECO:0000313" key="6">
    <source>
        <dbReference type="Proteomes" id="UP000008793"/>
    </source>
</evidence>
<dbReference type="HOGENOM" id="CLU_083287_27_5_6"/>
<dbReference type="PROSITE" id="PS01117">
    <property type="entry name" value="HTH_MARR_1"/>
    <property type="match status" value="1"/>
</dbReference>
<dbReference type="AlphaFoldDB" id="D8MNL3"/>
<accession>D8MNL3</accession>
<dbReference type="PRINTS" id="PR00598">
    <property type="entry name" value="HTHMARR"/>
</dbReference>
<reference evidence="5 6" key="1">
    <citation type="journal article" date="2010" name="BMC Genomics">
        <title>Genome comparison of the epiphytic bacteria Erwinia billingiae and E. tasmaniensis with the pear pathogen E. pyrifoliae.</title>
        <authorList>
            <person name="Kube M."/>
            <person name="Migdoll A.M."/>
            <person name="Gehring I."/>
            <person name="Heitmann K."/>
            <person name="Mayer Y."/>
            <person name="Kuhl H."/>
            <person name="Knaust F."/>
            <person name="Geider K."/>
            <person name="Reinhardt R."/>
        </authorList>
    </citation>
    <scope>NUCLEOTIDE SEQUENCE [LARGE SCALE GENOMIC DNA]</scope>
    <source>
        <strain evidence="5 6">Eb661</strain>
    </source>
</reference>
<dbReference type="SMART" id="SM00347">
    <property type="entry name" value="HTH_MARR"/>
    <property type="match status" value="1"/>
</dbReference>
<dbReference type="GO" id="GO:0003677">
    <property type="term" value="F:DNA binding"/>
    <property type="evidence" value="ECO:0007669"/>
    <property type="project" value="UniProtKB-KW"/>
</dbReference>
<dbReference type="InterPro" id="IPR023187">
    <property type="entry name" value="Tscrpt_reg_MarR-type_CS"/>
</dbReference>
<dbReference type="InterPro" id="IPR036388">
    <property type="entry name" value="WH-like_DNA-bd_sf"/>
</dbReference>
<dbReference type="PANTHER" id="PTHR42756">
    <property type="entry name" value="TRANSCRIPTIONAL REGULATOR, MARR"/>
    <property type="match status" value="1"/>
</dbReference>
<keyword evidence="1" id="KW-0805">Transcription regulation</keyword>
<gene>
    <name evidence="5" type="ordered locus">EbC_08890</name>
</gene>
<name>D8MNL3_ERWBE</name>
<dbReference type="Gene3D" id="1.10.10.10">
    <property type="entry name" value="Winged helix-like DNA-binding domain superfamily/Winged helix DNA-binding domain"/>
    <property type="match status" value="1"/>
</dbReference>
<keyword evidence="2" id="KW-0238">DNA-binding</keyword>
<evidence type="ECO:0000259" key="4">
    <source>
        <dbReference type="PROSITE" id="PS50995"/>
    </source>
</evidence>
<keyword evidence="6" id="KW-1185">Reference proteome</keyword>
<evidence type="ECO:0000256" key="2">
    <source>
        <dbReference type="ARBA" id="ARBA00023125"/>
    </source>
</evidence>
<dbReference type="eggNOG" id="COG1846">
    <property type="taxonomic scope" value="Bacteria"/>
</dbReference>
<dbReference type="PROSITE" id="PS50995">
    <property type="entry name" value="HTH_MARR_2"/>
    <property type="match status" value="1"/>
</dbReference>
<proteinExistence type="predicted"/>
<dbReference type="EMBL" id="FP236843">
    <property type="protein sequence ID" value="CAX58420.1"/>
    <property type="molecule type" value="Genomic_DNA"/>
</dbReference>